<evidence type="ECO:0000256" key="1">
    <source>
        <dbReference type="SAM" id="MobiDB-lite"/>
    </source>
</evidence>
<feature type="region of interest" description="Disordered" evidence="1">
    <location>
        <begin position="1"/>
        <end position="23"/>
    </location>
</feature>
<keyword evidence="2" id="KW-0472">Membrane</keyword>
<accession>A0A2N5VL81</accession>
<evidence type="ECO:0000313" key="3">
    <source>
        <dbReference type="EMBL" id="PLW50763.1"/>
    </source>
</evidence>
<evidence type="ECO:0000313" key="4">
    <source>
        <dbReference type="Proteomes" id="UP000235392"/>
    </source>
</evidence>
<dbReference type="AlphaFoldDB" id="A0A2N5VL81"/>
<feature type="compositionally biased region" description="Low complexity" evidence="1">
    <location>
        <begin position="99"/>
        <end position="115"/>
    </location>
</feature>
<organism evidence="3 4">
    <name type="scientific">Puccinia coronata f. sp. avenae</name>
    <dbReference type="NCBI Taxonomy" id="200324"/>
    <lineage>
        <taxon>Eukaryota</taxon>
        <taxon>Fungi</taxon>
        <taxon>Dikarya</taxon>
        <taxon>Basidiomycota</taxon>
        <taxon>Pucciniomycotina</taxon>
        <taxon>Pucciniomycetes</taxon>
        <taxon>Pucciniales</taxon>
        <taxon>Pucciniaceae</taxon>
        <taxon>Puccinia</taxon>
    </lineage>
</organism>
<comment type="caution">
    <text evidence="3">The sequence shown here is derived from an EMBL/GenBank/DDBJ whole genome shotgun (WGS) entry which is preliminary data.</text>
</comment>
<reference evidence="3 4" key="1">
    <citation type="submission" date="2017-11" db="EMBL/GenBank/DDBJ databases">
        <title>De novo assembly and phasing of dikaryotic genomes from two isolates of Puccinia coronata f. sp. avenae, the causal agent of oat crown rust.</title>
        <authorList>
            <person name="Miller M.E."/>
            <person name="Zhang Y."/>
            <person name="Omidvar V."/>
            <person name="Sperschneider J."/>
            <person name="Schwessinger B."/>
            <person name="Raley C."/>
            <person name="Palmer J.M."/>
            <person name="Garnica D."/>
            <person name="Upadhyaya N."/>
            <person name="Rathjen J."/>
            <person name="Taylor J.M."/>
            <person name="Park R.F."/>
            <person name="Dodds P.N."/>
            <person name="Hirsch C.D."/>
            <person name="Kianian S.F."/>
            <person name="Figueroa M."/>
        </authorList>
    </citation>
    <scope>NUCLEOTIDE SEQUENCE [LARGE SCALE GENOMIC DNA]</scope>
    <source>
        <strain evidence="3">12SD80</strain>
    </source>
</reference>
<name>A0A2N5VL81_9BASI</name>
<feature type="transmembrane region" description="Helical" evidence="2">
    <location>
        <begin position="205"/>
        <end position="227"/>
    </location>
</feature>
<dbReference type="Proteomes" id="UP000235392">
    <property type="component" value="Unassembled WGS sequence"/>
</dbReference>
<sequence length="283" mass="30005">MASASHSGNTLIPADSPLNTPSLNPFKLHKKLAGLRRKYLSLEMHTSFLFPVSSPLHIKNTEHQAGSFRRRAPAPAKNASPATAKHDTSSESDSDEGSPEPASATSTPTTRSAASASGLIMTTTKQALPTTVTLVFQVGGSFPGTMVLLNSLSATPSLPTPTSTPSTLLSVTSALPSPTPLSSSHAEQLANVDTRTSDTHSNVPLIVGLLAGVLGLAVIVLAVYIIMASRRRRRERELLNMMAPSQLGNNFSYLMQVDPRQSFTFVGPIEKPTSRRGSRLAII</sequence>
<keyword evidence="2" id="KW-0812">Transmembrane</keyword>
<proteinExistence type="predicted"/>
<keyword evidence="2" id="KW-1133">Transmembrane helix</keyword>
<protein>
    <submittedName>
        <fullName evidence="3">Uncharacterized protein</fullName>
    </submittedName>
</protein>
<dbReference type="EMBL" id="PGCI01000009">
    <property type="protein sequence ID" value="PLW50763.1"/>
    <property type="molecule type" value="Genomic_DNA"/>
</dbReference>
<gene>
    <name evidence="3" type="ORF">PCASD_00765</name>
</gene>
<feature type="region of interest" description="Disordered" evidence="1">
    <location>
        <begin position="63"/>
        <end position="115"/>
    </location>
</feature>
<evidence type="ECO:0000256" key="2">
    <source>
        <dbReference type="SAM" id="Phobius"/>
    </source>
</evidence>
<feature type="compositionally biased region" description="Polar residues" evidence="1">
    <location>
        <begin position="1"/>
        <end position="10"/>
    </location>
</feature>